<dbReference type="SMART" id="SM00451">
    <property type="entry name" value="ZnF_U1"/>
    <property type="match status" value="1"/>
</dbReference>
<dbReference type="SMART" id="SM00355">
    <property type="entry name" value="ZnF_C2H2"/>
    <property type="match status" value="2"/>
</dbReference>
<dbReference type="InterPro" id="IPR022755">
    <property type="entry name" value="Znf_C2H2_jaz"/>
</dbReference>
<evidence type="ECO:0000256" key="2">
    <source>
        <dbReference type="ARBA" id="ARBA00022771"/>
    </source>
</evidence>
<dbReference type="SUPFAM" id="SSF57667">
    <property type="entry name" value="beta-beta-alpha zinc fingers"/>
    <property type="match status" value="1"/>
</dbReference>
<feature type="region of interest" description="Disordered" evidence="5">
    <location>
        <begin position="354"/>
        <end position="538"/>
    </location>
</feature>
<evidence type="ECO:0000313" key="9">
    <source>
        <dbReference type="Proteomes" id="UP000717328"/>
    </source>
</evidence>
<dbReference type="Pfam" id="PF21884">
    <property type="entry name" value="ZUO1-like_ZHD"/>
    <property type="match status" value="1"/>
</dbReference>
<feature type="region of interest" description="Disordered" evidence="5">
    <location>
        <begin position="1"/>
        <end position="23"/>
    </location>
</feature>
<evidence type="ECO:0000313" key="8">
    <source>
        <dbReference type="EMBL" id="KAG5653235.1"/>
    </source>
</evidence>
<dbReference type="InterPro" id="IPR036236">
    <property type="entry name" value="Znf_C2H2_sf"/>
</dbReference>
<dbReference type="PRINTS" id="PR00625">
    <property type="entry name" value="JDOMAIN"/>
</dbReference>
<protein>
    <recommendedName>
        <fullName evidence="10">DnaJ-domain-containing protein</fullName>
    </recommendedName>
</protein>
<dbReference type="InterPro" id="IPR051964">
    <property type="entry name" value="Chaperone_stress_response"/>
</dbReference>
<proteinExistence type="predicted"/>
<dbReference type="SMART" id="SM00271">
    <property type="entry name" value="DnaJ"/>
    <property type="match status" value="1"/>
</dbReference>
<dbReference type="GO" id="GO:0003676">
    <property type="term" value="F:nucleic acid binding"/>
    <property type="evidence" value="ECO:0007669"/>
    <property type="project" value="InterPro"/>
</dbReference>
<keyword evidence="3" id="KW-0862">Zinc</keyword>
<reference evidence="8" key="2">
    <citation type="submission" date="2021-10" db="EMBL/GenBank/DDBJ databases">
        <title>Phylogenomics reveals ancestral predisposition of the termite-cultivated fungus Termitomyces towards a domesticated lifestyle.</title>
        <authorList>
            <person name="Auxier B."/>
            <person name="Grum-Grzhimaylo A."/>
            <person name="Cardenas M.E."/>
            <person name="Lodge J.D."/>
            <person name="Laessoe T."/>
            <person name="Pedersen O."/>
            <person name="Smith M.E."/>
            <person name="Kuyper T.W."/>
            <person name="Franco-Molano E.A."/>
            <person name="Baroni T.J."/>
            <person name="Aanen D.K."/>
        </authorList>
    </citation>
    <scope>NUCLEOTIDE SEQUENCE</scope>
    <source>
        <strain evidence="8">D49</strain>
    </source>
</reference>
<sequence>MGARESTGRGGSDPSQAPDPSIPDYYELLEIDENATADEIKRSFRRLALIHHPDKNKDDVEGATKRFASLQQAYEERAWYDSHKASLVPEPDAETVFDDIKKGAPPPRARDRGLTVRHLSRFLDASLWSGFDDEPDGFFVLYRNLFDRLKAEEFMFSAETELPSFGYSTWPWSASDKKKEDQTAKFFYTAWTNFATAKDFTWSEQWNLAEAPSRHVRRMMERDNKKAREDARREYNDTVRSLAKFLRKRDPRYKNHLVRQSELSQTQASGSATPVGGTRQRQQITEEYVEQEWQKVDTRQLHADLDWAAAEGEDPEEWECVACRKTFRSEAAWDSHERSKKHLKEVELLRQQMLDENEDLDLGEPSDGEDGDEEEQFSDAPSNHPEETEASPAPQRTPSPSRVVARPVKPDATTPLEGSTTSTATADSDDEATPQRKQKKKKKKEQSTPRPSPAELLTRSEQRALKNAREGNARPPAIIDTPSESVANPDLELNPVSGNTGDADTGVDEASGPAELSKREKRRARQAKKADAGEDLQNQHQCNVCERRFASKTKLFAHIKETGHALAGPGAKIQNDDDEHRKKGRRAKR</sequence>
<dbReference type="Proteomes" id="UP000717328">
    <property type="component" value="Unassembled WGS sequence"/>
</dbReference>
<dbReference type="Gene3D" id="1.10.287.110">
    <property type="entry name" value="DnaJ domain"/>
    <property type="match status" value="1"/>
</dbReference>
<dbReference type="SUPFAM" id="SSF46565">
    <property type="entry name" value="Chaperone J-domain"/>
    <property type="match status" value="1"/>
</dbReference>
<evidence type="ECO:0000259" key="6">
    <source>
        <dbReference type="PROSITE" id="PS50076"/>
    </source>
</evidence>
<dbReference type="PANTHER" id="PTHR44029:SF1">
    <property type="entry name" value="DNAJ HOMOLOG SUBFAMILY C MEMBER 21"/>
    <property type="match status" value="1"/>
</dbReference>
<dbReference type="PROSITE" id="PS50157">
    <property type="entry name" value="ZINC_FINGER_C2H2_2"/>
    <property type="match status" value="2"/>
</dbReference>
<evidence type="ECO:0000256" key="4">
    <source>
        <dbReference type="PROSITE-ProRule" id="PRU00042"/>
    </source>
</evidence>
<dbReference type="OrthoDB" id="5894at2759"/>
<evidence type="ECO:0000256" key="1">
    <source>
        <dbReference type="ARBA" id="ARBA00022723"/>
    </source>
</evidence>
<dbReference type="PROSITE" id="PS50076">
    <property type="entry name" value="DNAJ_2"/>
    <property type="match status" value="1"/>
</dbReference>
<feature type="domain" description="C2H2-type" evidence="7">
    <location>
        <begin position="540"/>
        <end position="569"/>
    </location>
</feature>
<feature type="compositionally biased region" description="Basic and acidic residues" evidence="5">
    <location>
        <begin position="458"/>
        <end position="472"/>
    </location>
</feature>
<dbReference type="Pfam" id="PF00226">
    <property type="entry name" value="DnaJ"/>
    <property type="match status" value="1"/>
</dbReference>
<evidence type="ECO:0008006" key="10">
    <source>
        <dbReference type="Google" id="ProtNLM"/>
    </source>
</evidence>
<feature type="compositionally biased region" description="Acidic residues" evidence="5">
    <location>
        <begin position="355"/>
        <end position="377"/>
    </location>
</feature>
<dbReference type="PANTHER" id="PTHR44029">
    <property type="entry name" value="DNAJ HOMOLOG SUBFAMILY C MEMBER 21"/>
    <property type="match status" value="1"/>
</dbReference>
<feature type="compositionally biased region" description="Polar residues" evidence="5">
    <location>
        <begin position="261"/>
        <end position="272"/>
    </location>
</feature>
<dbReference type="Pfam" id="PF12171">
    <property type="entry name" value="zf-C2H2_jaz"/>
    <property type="match status" value="1"/>
</dbReference>
<reference evidence="8" key="1">
    <citation type="submission" date="2021-02" db="EMBL/GenBank/DDBJ databases">
        <authorList>
            <person name="Nieuwenhuis M."/>
            <person name="Van De Peppel L.J.J."/>
        </authorList>
    </citation>
    <scope>NUCLEOTIDE SEQUENCE</scope>
    <source>
        <strain evidence="8">D49</strain>
    </source>
</reference>
<feature type="region of interest" description="Disordered" evidence="5">
    <location>
        <begin position="563"/>
        <end position="589"/>
    </location>
</feature>
<dbReference type="AlphaFoldDB" id="A0A9P7KLY4"/>
<evidence type="ECO:0000256" key="5">
    <source>
        <dbReference type="SAM" id="MobiDB-lite"/>
    </source>
</evidence>
<gene>
    <name evidence="8" type="ORF">H0H81_001618</name>
</gene>
<dbReference type="InterPro" id="IPR001623">
    <property type="entry name" value="DnaJ_domain"/>
</dbReference>
<feature type="domain" description="J" evidence="6">
    <location>
        <begin position="24"/>
        <end position="101"/>
    </location>
</feature>
<name>A0A9P7KLY4_9AGAR</name>
<feature type="region of interest" description="Disordered" evidence="5">
    <location>
        <begin position="258"/>
        <end position="281"/>
    </location>
</feature>
<dbReference type="InterPro" id="IPR013087">
    <property type="entry name" value="Znf_C2H2_type"/>
</dbReference>
<dbReference type="GO" id="GO:0008270">
    <property type="term" value="F:zinc ion binding"/>
    <property type="evidence" value="ECO:0007669"/>
    <property type="project" value="UniProtKB-KW"/>
</dbReference>
<dbReference type="CDD" id="cd06257">
    <property type="entry name" value="DnaJ"/>
    <property type="match status" value="1"/>
</dbReference>
<evidence type="ECO:0000256" key="3">
    <source>
        <dbReference type="ARBA" id="ARBA00022833"/>
    </source>
</evidence>
<evidence type="ECO:0000259" key="7">
    <source>
        <dbReference type="PROSITE" id="PS50157"/>
    </source>
</evidence>
<accession>A0A9P7KLY4</accession>
<dbReference type="GO" id="GO:0005737">
    <property type="term" value="C:cytoplasm"/>
    <property type="evidence" value="ECO:0007669"/>
    <property type="project" value="TreeGrafter"/>
</dbReference>
<feature type="domain" description="C2H2-type" evidence="7">
    <location>
        <begin position="318"/>
        <end position="347"/>
    </location>
</feature>
<keyword evidence="1" id="KW-0479">Metal-binding</keyword>
<keyword evidence="9" id="KW-1185">Reference proteome</keyword>
<dbReference type="InterPro" id="IPR003604">
    <property type="entry name" value="Matrin/U1-like-C_Znf_C2H2"/>
</dbReference>
<dbReference type="InterPro" id="IPR036869">
    <property type="entry name" value="J_dom_sf"/>
</dbReference>
<dbReference type="Gene3D" id="3.30.160.60">
    <property type="entry name" value="Classic Zinc Finger"/>
    <property type="match status" value="1"/>
</dbReference>
<keyword evidence="2 4" id="KW-0863">Zinc-finger</keyword>
<dbReference type="EMBL" id="JABCKI010000065">
    <property type="protein sequence ID" value="KAG5653235.1"/>
    <property type="molecule type" value="Genomic_DNA"/>
</dbReference>
<dbReference type="PROSITE" id="PS00028">
    <property type="entry name" value="ZINC_FINGER_C2H2_1"/>
    <property type="match status" value="2"/>
</dbReference>
<organism evidence="8 9">
    <name type="scientific">Sphagnurus paluster</name>
    <dbReference type="NCBI Taxonomy" id="117069"/>
    <lineage>
        <taxon>Eukaryota</taxon>
        <taxon>Fungi</taxon>
        <taxon>Dikarya</taxon>
        <taxon>Basidiomycota</taxon>
        <taxon>Agaricomycotina</taxon>
        <taxon>Agaricomycetes</taxon>
        <taxon>Agaricomycetidae</taxon>
        <taxon>Agaricales</taxon>
        <taxon>Tricholomatineae</taxon>
        <taxon>Lyophyllaceae</taxon>
        <taxon>Sphagnurus</taxon>
    </lineage>
</organism>
<dbReference type="InterPro" id="IPR054076">
    <property type="entry name" value="ZUO1-like_ZHD"/>
</dbReference>
<comment type="caution">
    <text evidence="8">The sequence shown here is derived from an EMBL/GenBank/DDBJ whole genome shotgun (WGS) entry which is preliminary data.</text>
</comment>